<reference evidence="3" key="1">
    <citation type="submission" date="2022-04" db="EMBL/GenBank/DDBJ databases">
        <title>Lysobacter sp. CAU 1642 isolated from sea sand.</title>
        <authorList>
            <person name="Kim W."/>
        </authorList>
    </citation>
    <scope>NUCLEOTIDE SEQUENCE</scope>
    <source>
        <strain evidence="3">CAU 1642</strain>
    </source>
</reference>
<proteinExistence type="predicted"/>
<keyword evidence="2" id="KW-1133">Transmembrane helix</keyword>
<dbReference type="Gene3D" id="1.25.40.10">
    <property type="entry name" value="Tetratricopeptide repeat domain"/>
    <property type="match status" value="2"/>
</dbReference>
<keyword evidence="2" id="KW-0472">Membrane</keyword>
<evidence type="ECO:0000256" key="2">
    <source>
        <dbReference type="SAM" id="Phobius"/>
    </source>
</evidence>
<organism evidence="3 4">
    <name type="scientific">Pseudomarimonas salicorniae</name>
    <dbReference type="NCBI Taxonomy" id="2933270"/>
    <lineage>
        <taxon>Bacteria</taxon>
        <taxon>Pseudomonadati</taxon>
        <taxon>Pseudomonadota</taxon>
        <taxon>Gammaproteobacteria</taxon>
        <taxon>Lysobacterales</taxon>
        <taxon>Lysobacteraceae</taxon>
        <taxon>Pseudomarimonas</taxon>
    </lineage>
</organism>
<dbReference type="Proteomes" id="UP001431449">
    <property type="component" value="Unassembled WGS sequence"/>
</dbReference>
<sequence>MNRPASPSLLSDAWTELRRRKVVRAAGAYAVTAFVVLQLAEITFEPLGLPPRALTWTILAAILGFPLVLVVSWYFDLGPRGMTRDRNRAQRAGAVFAMLLVLLTTAGLGLWLVGIYEREDAGAAASTAAHDAPDNSVAVLPFDDMSAERDQSYLAEGIAEELLDRLAQNRALRVAARTSSFALRAQGLDARQMGETLGVRWLLEGSVRKAGSRLRITAQLIDTRSGFHQWSQTYERDDGDLFALQDEVSEAIAATLNGLIGGEALAAVEDSRALSSDPAALQAFLAGRQQWRLRTAAGLAAAIELFREAVERDAEFARAWSGLADAYLLQANYGFRPVQEALALAEPAAVRAVSLAPDLGEAWASLGLLRSIAGQLEAAERSLREAMRLDPRYEMAPMWLADVLGRGGRFDAQLDVLRQAQALNPLEPIIGGNLAQSLALHGRFEEAEAVLQRLLAVTPESTPLLRTAADIALQRGQLARAWELAERAEASDPGAPATLETRIHVLLLLGAADRAEQLLAALPQGSLRRLAARQWTALYADPPRWLPEVREGLAGLEAERGEEARFLRLLSAWAALVSGEREAARRQLQGLADQPGGADPQHFEITSLLAALGGDGASDSARWCEEAARWQQLGSGSTKGQVAAAAALSLCGESDPAMLALERAVAAGFSDARQAAADPRFAALRKTPRFAELLAQMRERVAAEREQAGL</sequence>
<protein>
    <recommendedName>
        <fullName evidence="5">TolB amino-terminal domain-containing protein</fullName>
    </recommendedName>
</protein>
<evidence type="ECO:0000256" key="1">
    <source>
        <dbReference type="PROSITE-ProRule" id="PRU00339"/>
    </source>
</evidence>
<feature type="transmembrane region" description="Helical" evidence="2">
    <location>
        <begin position="95"/>
        <end position="116"/>
    </location>
</feature>
<dbReference type="PROSITE" id="PS50005">
    <property type="entry name" value="TPR"/>
    <property type="match status" value="1"/>
</dbReference>
<dbReference type="NCBIfam" id="NF047558">
    <property type="entry name" value="TPR_END_plus"/>
    <property type="match status" value="1"/>
</dbReference>
<feature type="transmembrane region" description="Helical" evidence="2">
    <location>
        <begin position="53"/>
        <end position="75"/>
    </location>
</feature>
<dbReference type="SMART" id="SM00028">
    <property type="entry name" value="TPR"/>
    <property type="match status" value="2"/>
</dbReference>
<dbReference type="EMBL" id="JALNMH010000018">
    <property type="protein sequence ID" value="MCK7595430.1"/>
    <property type="molecule type" value="Genomic_DNA"/>
</dbReference>
<feature type="repeat" description="TPR" evidence="1">
    <location>
        <begin position="360"/>
        <end position="393"/>
    </location>
</feature>
<dbReference type="PANTHER" id="PTHR12558">
    <property type="entry name" value="CELL DIVISION CYCLE 16,23,27"/>
    <property type="match status" value="1"/>
</dbReference>
<dbReference type="RefSeq" id="WP_248211379.1">
    <property type="nucleotide sequence ID" value="NZ_JALNMH010000018.1"/>
</dbReference>
<name>A0ABT0GLK5_9GAMM</name>
<evidence type="ECO:0000313" key="3">
    <source>
        <dbReference type="EMBL" id="MCK7595430.1"/>
    </source>
</evidence>
<accession>A0ABT0GLK5</accession>
<gene>
    <name evidence="3" type="ORF">M0G41_17360</name>
</gene>
<dbReference type="InterPro" id="IPR011990">
    <property type="entry name" value="TPR-like_helical_dom_sf"/>
</dbReference>
<dbReference type="PANTHER" id="PTHR12558:SF33">
    <property type="entry name" value="BLL7664 PROTEIN"/>
    <property type="match status" value="1"/>
</dbReference>
<keyword evidence="2" id="KW-0812">Transmembrane</keyword>
<comment type="caution">
    <text evidence="3">The sequence shown here is derived from an EMBL/GenBank/DDBJ whole genome shotgun (WGS) entry which is preliminary data.</text>
</comment>
<keyword evidence="4" id="KW-1185">Reference proteome</keyword>
<evidence type="ECO:0008006" key="5">
    <source>
        <dbReference type="Google" id="ProtNLM"/>
    </source>
</evidence>
<evidence type="ECO:0000313" key="4">
    <source>
        <dbReference type="Proteomes" id="UP001431449"/>
    </source>
</evidence>
<dbReference type="SUPFAM" id="SSF48452">
    <property type="entry name" value="TPR-like"/>
    <property type="match status" value="1"/>
</dbReference>
<keyword evidence="1" id="KW-0802">TPR repeat</keyword>
<feature type="transmembrane region" description="Helical" evidence="2">
    <location>
        <begin position="21"/>
        <end position="41"/>
    </location>
</feature>
<dbReference type="InterPro" id="IPR019734">
    <property type="entry name" value="TPR_rpt"/>
</dbReference>
<dbReference type="Gene3D" id="3.40.50.10610">
    <property type="entry name" value="ABC-type transport auxiliary lipoprotein component"/>
    <property type="match status" value="1"/>
</dbReference>